<name>A0ABD3PXR2_9STRA</name>
<comment type="caution">
    <text evidence="2">The sequence shown here is derived from an EMBL/GenBank/DDBJ whole genome shotgun (WGS) entry which is preliminary data.</text>
</comment>
<keyword evidence="1" id="KW-1133">Transmembrane helix</keyword>
<dbReference type="Proteomes" id="UP001516023">
    <property type="component" value="Unassembled WGS sequence"/>
</dbReference>
<evidence type="ECO:0000313" key="3">
    <source>
        <dbReference type="Proteomes" id="UP001516023"/>
    </source>
</evidence>
<dbReference type="AlphaFoldDB" id="A0ABD3PXR2"/>
<feature type="transmembrane region" description="Helical" evidence="1">
    <location>
        <begin position="236"/>
        <end position="256"/>
    </location>
</feature>
<keyword evidence="3" id="KW-1185">Reference proteome</keyword>
<keyword evidence="1" id="KW-0812">Transmembrane</keyword>
<organism evidence="2 3">
    <name type="scientific">Cyclotella cryptica</name>
    <dbReference type="NCBI Taxonomy" id="29204"/>
    <lineage>
        <taxon>Eukaryota</taxon>
        <taxon>Sar</taxon>
        <taxon>Stramenopiles</taxon>
        <taxon>Ochrophyta</taxon>
        <taxon>Bacillariophyta</taxon>
        <taxon>Coscinodiscophyceae</taxon>
        <taxon>Thalassiosirophycidae</taxon>
        <taxon>Stephanodiscales</taxon>
        <taxon>Stephanodiscaceae</taxon>
        <taxon>Cyclotella</taxon>
    </lineage>
</organism>
<dbReference type="EMBL" id="JABMIG020000096">
    <property type="protein sequence ID" value="KAL3792968.1"/>
    <property type="molecule type" value="Genomic_DNA"/>
</dbReference>
<gene>
    <name evidence="2" type="ORF">HJC23_010981</name>
</gene>
<evidence type="ECO:0000256" key="1">
    <source>
        <dbReference type="SAM" id="Phobius"/>
    </source>
</evidence>
<reference evidence="2 3" key="1">
    <citation type="journal article" date="2020" name="G3 (Bethesda)">
        <title>Improved Reference Genome for Cyclotella cryptica CCMP332, a Model for Cell Wall Morphogenesis, Salinity Adaptation, and Lipid Production in Diatoms (Bacillariophyta).</title>
        <authorList>
            <person name="Roberts W.R."/>
            <person name="Downey K.M."/>
            <person name="Ruck E.C."/>
            <person name="Traller J.C."/>
            <person name="Alverson A.J."/>
        </authorList>
    </citation>
    <scope>NUCLEOTIDE SEQUENCE [LARGE SCALE GENOMIC DNA]</scope>
    <source>
        <strain evidence="2 3">CCMP332</strain>
    </source>
</reference>
<feature type="transmembrane region" description="Helical" evidence="1">
    <location>
        <begin position="149"/>
        <end position="172"/>
    </location>
</feature>
<sequence length="588" mass="66723">MTLRRVDSREILDADDEIANPCAIAINGHANSHQERGDVEEEFGINLPHSTHTLLFTEPVLSLPFWFAVSTASLSFFVMLLALINNRSGSTESNVYSVPVNVSPSVKASQYCALLVTLLMEEEIPTGIYLLRRIPKSSLKTAHINYKKFVASSIVRIIIGYTFLVNAFLVIVQGDRVLDIFYDMLALNFVEQLDDISFQLATMDVFGKRMKCATTKRCFRAEFPYQSIGRGKGFSIFLKTLYFFNLLVFLGLLSAVTVKQKEGYFNCDSITVAFGNDIWEEAVVKTQNGYNETMLVYSFFNGVYKQRGTQDGRPVYMEQNKFDNTPYTEKIGAEIKYCKELQAWVFTQENIRKSTSDESECPWLLKANSLEYDLLDVPSDSWSVWIGTINSAEVSISCNSCNNNVDCNLNGECLNGMCECDTSDVTVQLFGLHCEHKLKEQCTSIKGNDNQTWSAVMLRDQNLFTTYGRPLFEWNGNSFEKYNLTQEDNLYMIFSGSRWLGIYFKGQSHLALELWEHSASEYHPFWSNDFTHNEVNDTVFVSDPTTESTPVGVDFYEIGEQGEQYGPFGVLYPMQTPPGRGYFQCIGP</sequence>
<evidence type="ECO:0008006" key="4">
    <source>
        <dbReference type="Google" id="ProtNLM"/>
    </source>
</evidence>
<accession>A0ABD3PXR2</accession>
<proteinExistence type="predicted"/>
<keyword evidence="1" id="KW-0472">Membrane</keyword>
<feature type="transmembrane region" description="Helical" evidence="1">
    <location>
        <begin position="63"/>
        <end position="84"/>
    </location>
</feature>
<protein>
    <recommendedName>
        <fullName evidence="4">Farnesoic acid O-methyl transferase domain-containing protein</fullName>
    </recommendedName>
</protein>
<evidence type="ECO:0000313" key="2">
    <source>
        <dbReference type="EMBL" id="KAL3792968.1"/>
    </source>
</evidence>